<gene>
    <name evidence="9" type="ORF">ACFPOU_14615</name>
</gene>
<comment type="similarity">
    <text evidence="2">Belongs to the metallo-dependent hydrolases superfamily. Adenosine and AMP deaminases family.</text>
</comment>
<feature type="signal peptide" evidence="7">
    <location>
        <begin position="1"/>
        <end position="22"/>
    </location>
</feature>
<dbReference type="SUPFAM" id="SSF51556">
    <property type="entry name" value="Metallo-dependent hydrolases"/>
    <property type="match status" value="1"/>
</dbReference>
<feature type="chain" id="PRO_5045889089" description="adenosine deaminase" evidence="7">
    <location>
        <begin position="23"/>
        <end position="504"/>
    </location>
</feature>
<evidence type="ECO:0000256" key="5">
    <source>
        <dbReference type="ARBA" id="ARBA00022801"/>
    </source>
</evidence>
<accession>A0ABW0PIT1</accession>
<evidence type="ECO:0000256" key="1">
    <source>
        <dbReference type="ARBA" id="ARBA00001947"/>
    </source>
</evidence>
<comment type="cofactor">
    <cofactor evidence="1">
        <name>Zn(2+)</name>
        <dbReference type="ChEBI" id="CHEBI:29105"/>
    </cofactor>
</comment>
<protein>
    <recommendedName>
        <fullName evidence="3">adenosine deaminase</fullName>
        <ecNumber evidence="3">3.5.4.4</ecNumber>
    </recommendedName>
</protein>
<evidence type="ECO:0000256" key="3">
    <source>
        <dbReference type="ARBA" id="ARBA00012784"/>
    </source>
</evidence>
<dbReference type="Gene3D" id="3.20.20.140">
    <property type="entry name" value="Metal-dependent hydrolases"/>
    <property type="match status" value="1"/>
</dbReference>
<organism evidence="9 10">
    <name type="scientific">Massilia jejuensis</name>
    <dbReference type="NCBI Taxonomy" id="648894"/>
    <lineage>
        <taxon>Bacteria</taxon>
        <taxon>Pseudomonadati</taxon>
        <taxon>Pseudomonadota</taxon>
        <taxon>Betaproteobacteria</taxon>
        <taxon>Burkholderiales</taxon>
        <taxon>Oxalobacteraceae</taxon>
        <taxon>Telluria group</taxon>
        <taxon>Massilia</taxon>
    </lineage>
</organism>
<keyword evidence="5" id="KW-0378">Hydrolase</keyword>
<keyword evidence="10" id="KW-1185">Reference proteome</keyword>
<dbReference type="EMBL" id="JBHSMS010000041">
    <property type="protein sequence ID" value="MFC5512355.1"/>
    <property type="molecule type" value="Genomic_DNA"/>
</dbReference>
<comment type="caution">
    <text evidence="9">The sequence shown here is derived from an EMBL/GenBank/DDBJ whole genome shotgun (WGS) entry which is preliminary data.</text>
</comment>
<evidence type="ECO:0000256" key="2">
    <source>
        <dbReference type="ARBA" id="ARBA00006676"/>
    </source>
</evidence>
<evidence type="ECO:0000256" key="7">
    <source>
        <dbReference type="SAM" id="SignalP"/>
    </source>
</evidence>
<name>A0ABW0PIT1_9BURK</name>
<dbReference type="EC" id="3.5.4.4" evidence="3"/>
<keyword evidence="6" id="KW-0862">Zinc</keyword>
<evidence type="ECO:0000313" key="10">
    <source>
        <dbReference type="Proteomes" id="UP001596031"/>
    </source>
</evidence>
<keyword evidence="4" id="KW-0479">Metal-binding</keyword>
<evidence type="ECO:0000313" key="9">
    <source>
        <dbReference type="EMBL" id="MFC5512355.1"/>
    </source>
</evidence>
<keyword evidence="7" id="KW-0732">Signal</keyword>
<dbReference type="RefSeq" id="WP_379722487.1">
    <property type="nucleotide sequence ID" value="NZ_JBHSMS010000041.1"/>
</dbReference>
<dbReference type="PANTHER" id="PTHR11409">
    <property type="entry name" value="ADENOSINE DEAMINASE"/>
    <property type="match status" value="1"/>
</dbReference>
<dbReference type="InterPro" id="IPR006330">
    <property type="entry name" value="Ado/ade_deaminase"/>
</dbReference>
<dbReference type="Pfam" id="PF00962">
    <property type="entry name" value="A_deaminase"/>
    <property type="match status" value="1"/>
</dbReference>
<evidence type="ECO:0000256" key="6">
    <source>
        <dbReference type="ARBA" id="ARBA00022833"/>
    </source>
</evidence>
<evidence type="ECO:0000259" key="8">
    <source>
        <dbReference type="Pfam" id="PF00962"/>
    </source>
</evidence>
<feature type="domain" description="Adenosine deaminase" evidence="8">
    <location>
        <begin position="242"/>
        <end position="479"/>
    </location>
</feature>
<dbReference type="Proteomes" id="UP001596031">
    <property type="component" value="Unassembled WGS sequence"/>
</dbReference>
<dbReference type="PANTHER" id="PTHR11409:SF43">
    <property type="entry name" value="ADENOSINE DEAMINASE"/>
    <property type="match status" value="1"/>
</dbReference>
<evidence type="ECO:0000256" key="4">
    <source>
        <dbReference type="ARBA" id="ARBA00022723"/>
    </source>
</evidence>
<sequence>MQNTLSRLLIALAVAAPGAGMAKEPASASRQANEAATARHYAALIAGAEPKLAELTMFFTQMPKGGDLHHHYSGAIYVEQYLDFLDRQGLCVNKASYRVETDKNLIATERAKPARERNCLSSAEIYTDDFTWRELLQRWSNKDFDNHGALQAPPDRLFFQTFGYFGPVSNANFKEGLQELKKRAIAENVSYIETMFKMSPFVANADFDARAWQLANDDAGLDIELRKAMEGLERDAAFARSIADFVAKIDEAAEGIDDERFTMRYQTYVLRLLNPSQVFSSMVAAFKMAAAGGRVVGVNIVGQESTHVSMRDYTLHMKMFGFLKKAYPQVKVAMHAGELAMGDVPPEGLKFHIDQALTVARADRIGHGIDLAHETNAAAILRKMRADDIPVEINLTSNAFISGIKGENHPVTLYRKYGVPYVISTDDAGVTRHTLSQEYVLFASRYKPDYAEMKKASYNSIRYAFLPAADKARLVRQLDARFASFEAATAGLAKTVVPVRRLAR</sequence>
<proteinExistence type="inferred from homology"/>
<dbReference type="InterPro" id="IPR032466">
    <property type="entry name" value="Metal_Hydrolase"/>
</dbReference>
<dbReference type="InterPro" id="IPR001365">
    <property type="entry name" value="A_deaminase_dom"/>
</dbReference>
<reference evidence="10" key="1">
    <citation type="journal article" date="2019" name="Int. J. Syst. Evol. Microbiol.">
        <title>The Global Catalogue of Microorganisms (GCM) 10K type strain sequencing project: providing services to taxonomists for standard genome sequencing and annotation.</title>
        <authorList>
            <consortium name="The Broad Institute Genomics Platform"/>
            <consortium name="The Broad Institute Genome Sequencing Center for Infectious Disease"/>
            <person name="Wu L."/>
            <person name="Ma J."/>
        </authorList>
    </citation>
    <scope>NUCLEOTIDE SEQUENCE [LARGE SCALE GENOMIC DNA]</scope>
    <source>
        <strain evidence="10">CCUG 38813</strain>
    </source>
</reference>